<name>A0A0P0D7W5_9FLAO</name>
<gene>
    <name evidence="1" type="ORF">APS56_14225</name>
</gene>
<accession>A0A0P0D7W5</accession>
<dbReference type="STRING" id="1736674.APS56_14225"/>
<sequence>MKRYRINQIEFPDWKIKYDEKRMGWYNINGVRTTGNIIGIDGTSYDDGIKRISTDIVNFELAQSRTISYWNKVFLNLLELNKIPFSCNKTSENYEKEVFSWSIEILECIYLNFDSNDSEIQLMQNSELLFSKKWNEFVGNDFYDLIMKINFRF</sequence>
<reference evidence="1 2" key="1">
    <citation type="submission" date="2015-10" db="EMBL/GenBank/DDBJ databases">
        <authorList>
            <person name="Gilbert D.G."/>
        </authorList>
    </citation>
    <scope>NUCLEOTIDE SEQUENCE [LARGE SCALE GENOMIC DNA]</scope>
    <source>
        <strain evidence="2">HZ-22</strain>
    </source>
</reference>
<protein>
    <submittedName>
        <fullName evidence="1">Uncharacterized protein</fullName>
    </submittedName>
</protein>
<dbReference type="Proteomes" id="UP000057981">
    <property type="component" value="Chromosome"/>
</dbReference>
<evidence type="ECO:0000313" key="1">
    <source>
        <dbReference type="EMBL" id="ALJ06219.1"/>
    </source>
</evidence>
<organism evidence="1 2">
    <name type="scientific">Pseudalgibacter alginicilyticus</name>
    <dbReference type="NCBI Taxonomy" id="1736674"/>
    <lineage>
        <taxon>Bacteria</taxon>
        <taxon>Pseudomonadati</taxon>
        <taxon>Bacteroidota</taxon>
        <taxon>Flavobacteriia</taxon>
        <taxon>Flavobacteriales</taxon>
        <taxon>Flavobacteriaceae</taxon>
        <taxon>Pseudalgibacter</taxon>
    </lineage>
</organism>
<dbReference type="OrthoDB" id="1435813at2"/>
<dbReference type="RefSeq" id="WP_054729702.1">
    <property type="nucleotide sequence ID" value="NZ_CP012898.1"/>
</dbReference>
<proteinExistence type="predicted"/>
<dbReference type="EMBL" id="CP012898">
    <property type="protein sequence ID" value="ALJ06219.1"/>
    <property type="molecule type" value="Genomic_DNA"/>
</dbReference>
<dbReference type="AlphaFoldDB" id="A0A0P0D7W5"/>
<evidence type="ECO:0000313" key="2">
    <source>
        <dbReference type="Proteomes" id="UP000057981"/>
    </source>
</evidence>
<keyword evidence="2" id="KW-1185">Reference proteome</keyword>
<dbReference type="KEGG" id="ahz:APS56_14225"/>